<name>A0A9W8GR56_9FUNG</name>
<feature type="non-terminal residue" evidence="1">
    <location>
        <position position="168"/>
    </location>
</feature>
<reference evidence="1" key="1">
    <citation type="submission" date="2022-07" db="EMBL/GenBank/DDBJ databases">
        <title>Phylogenomic reconstructions and comparative analyses of Kickxellomycotina fungi.</title>
        <authorList>
            <person name="Reynolds N.K."/>
            <person name="Stajich J.E."/>
            <person name="Barry K."/>
            <person name="Grigoriev I.V."/>
            <person name="Crous P."/>
            <person name="Smith M.E."/>
        </authorList>
    </citation>
    <scope>NUCLEOTIDE SEQUENCE</scope>
    <source>
        <strain evidence="1">BCRC 34297</strain>
    </source>
</reference>
<proteinExistence type="predicted"/>
<sequence length="168" mass="18172">MTTLEQIQLERGSVVVKFGVASSSASSIRKLAHTFSTNPNESLSAIELHADFIQHCVEFGGFDAALAVFDTFSLAYGTTISNVHVIIQAQGLDEAAVRRVLRGYFSAWPIANRNGDLSATRPASPIPALFSTGSLGLMAMFGGQRGTGNYLDEAEWLLDVYRPLLLDF</sequence>
<comment type="caution">
    <text evidence="1">The sequence shown here is derived from an EMBL/GenBank/DDBJ whole genome shotgun (WGS) entry which is preliminary data.</text>
</comment>
<evidence type="ECO:0000313" key="2">
    <source>
        <dbReference type="Proteomes" id="UP001140011"/>
    </source>
</evidence>
<accession>A0A9W8GR56</accession>
<organism evidence="1 2">
    <name type="scientific">Coemansia pectinata</name>
    <dbReference type="NCBI Taxonomy" id="1052879"/>
    <lineage>
        <taxon>Eukaryota</taxon>
        <taxon>Fungi</taxon>
        <taxon>Fungi incertae sedis</taxon>
        <taxon>Zoopagomycota</taxon>
        <taxon>Kickxellomycotina</taxon>
        <taxon>Kickxellomycetes</taxon>
        <taxon>Kickxellales</taxon>
        <taxon>Kickxellaceae</taxon>
        <taxon>Coemansia</taxon>
    </lineage>
</organism>
<dbReference type="EMBL" id="JANBUH010000660">
    <property type="protein sequence ID" value="KAJ2749966.1"/>
    <property type="molecule type" value="Genomic_DNA"/>
</dbReference>
<keyword evidence="2" id="KW-1185">Reference proteome</keyword>
<dbReference type="AlphaFoldDB" id="A0A9W8GR56"/>
<protein>
    <submittedName>
        <fullName evidence="1">Uncharacterized protein</fullName>
    </submittedName>
</protein>
<evidence type="ECO:0000313" key="1">
    <source>
        <dbReference type="EMBL" id="KAJ2749966.1"/>
    </source>
</evidence>
<gene>
    <name evidence="1" type="ORF">GGI19_005373</name>
</gene>
<dbReference type="OrthoDB" id="5417908at2759"/>
<dbReference type="Proteomes" id="UP001140011">
    <property type="component" value="Unassembled WGS sequence"/>
</dbReference>